<comment type="caution">
    <text evidence="2">The sequence shown here is derived from an EMBL/GenBank/DDBJ whole genome shotgun (WGS) entry which is preliminary data.</text>
</comment>
<dbReference type="EMBL" id="MVBN01000001">
    <property type="protein sequence ID" value="OOK83656.1"/>
    <property type="molecule type" value="Genomic_DNA"/>
</dbReference>
<name>A0A1V3XY06_MYCKA</name>
<evidence type="ECO:0000313" key="2">
    <source>
        <dbReference type="EMBL" id="OOK83656.1"/>
    </source>
</evidence>
<protein>
    <submittedName>
        <fullName evidence="2">Uncharacterized protein</fullName>
    </submittedName>
</protein>
<feature type="region of interest" description="Disordered" evidence="1">
    <location>
        <begin position="47"/>
        <end position="67"/>
    </location>
</feature>
<organism evidence="2 3">
    <name type="scientific">Mycobacterium kansasii</name>
    <dbReference type="NCBI Taxonomy" id="1768"/>
    <lineage>
        <taxon>Bacteria</taxon>
        <taxon>Bacillati</taxon>
        <taxon>Actinomycetota</taxon>
        <taxon>Actinomycetes</taxon>
        <taxon>Mycobacteriales</taxon>
        <taxon>Mycobacteriaceae</taxon>
        <taxon>Mycobacterium</taxon>
    </lineage>
</organism>
<dbReference type="AlphaFoldDB" id="A0A1V3XY06"/>
<accession>A0A1V3XY06</accession>
<proteinExistence type="predicted"/>
<evidence type="ECO:0000313" key="3">
    <source>
        <dbReference type="Proteomes" id="UP000188532"/>
    </source>
</evidence>
<evidence type="ECO:0000256" key="1">
    <source>
        <dbReference type="SAM" id="MobiDB-lite"/>
    </source>
</evidence>
<sequence>MEVPGTSPGTAVPRTRAGFPALCAEPMVGTAPKTQCAQTFRQRTLPNSGFAASMRAGSELGRRRRHR</sequence>
<reference evidence="2 3" key="1">
    <citation type="submission" date="2017-02" db="EMBL/GenBank/DDBJ databases">
        <title>Complete genome sequences of Mycobacterium kansasii strains isolated from rhesus macaques.</title>
        <authorList>
            <person name="Panda A."/>
            <person name="Nagaraj S."/>
            <person name="Zhao X."/>
            <person name="Tettelin H."/>
            <person name="Detolla L.J."/>
        </authorList>
    </citation>
    <scope>NUCLEOTIDE SEQUENCE [LARGE SCALE GENOMIC DNA]</scope>
    <source>
        <strain evidence="2 3">11-3469</strain>
    </source>
</reference>
<gene>
    <name evidence="2" type="ORF">BZL29_1640</name>
</gene>
<dbReference type="Proteomes" id="UP000188532">
    <property type="component" value="Unassembled WGS sequence"/>
</dbReference>